<evidence type="ECO:0000313" key="3">
    <source>
        <dbReference type="Proteomes" id="UP000319342"/>
    </source>
</evidence>
<sequence length="541" mass="57650">MSADVNDRRRIVVAGVTLSLAALLALVMWSDEADAPARVAADVEDAEDDHATATVDLAADAARRVSIEGVREVNGAVENDGPGDQPEVFDGPVAHLVTVFDDADPPAPIPGAAVEFWSKSGDLLVAVESDGEGRAFAPASLREAAPYVLAGIEGRALANLLVHPLEPRGALDVVLHPTAFVGVDVVRTDGSTSPTPDLDGSGFRAIGPCDGCRPMTAVTWSDPRRFAHENFDAMERRALELAGLPPHFHEPSIWFPMVGTRTPDRSDTWIYVKFSDTEMESTTAPLRPLSEPVPERIAVTPTSVEVGTLLVEVTGLDLWLDHDSAWSVGLTLHPADSANKPMSMRRADLRPRAPRGKDAALMSFEPIMVPQGQYEARLWFEPTGDAGVSCDVGVGAGESVARFTLDRGASLLLDGFVPKTAHMGFEGLDLLQMDVQKSRSEHVEARTGIVGHIAPGRYIAVAHAAAGYDLFIATPQAPAALRVLALEEEDPDAVLYRLRDALRHGEDPALATLAEALAVTARAGETARLYPSGLFGSADKD</sequence>
<dbReference type="EMBL" id="CP036290">
    <property type="protein sequence ID" value="QDU84822.1"/>
    <property type="molecule type" value="Genomic_DNA"/>
</dbReference>
<reference evidence="2 3" key="1">
    <citation type="submission" date="2019-02" db="EMBL/GenBank/DDBJ databases">
        <title>Deep-cultivation of Planctomycetes and their phenomic and genomic characterization uncovers novel biology.</title>
        <authorList>
            <person name="Wiegand S."/>
            <person name="Jogler M."/>
            <person name="Boedeker C."/>
            <person name="Pinto D."/>
            <person name="Vollmers J."/>
            <person name="Rivas-Marin E."/>
            <person name="Kohn T."/>
            <person name="Peeters S.H."/>
            <person name="Heuer A."/>
            <person name="Rast P."/>
            <person name="Oberbeckmann S."/>
            <person name="Bunk B."/>
            <person name="Jeske O."/>
            <person name="Meyerdierks A."/>
            <person name="Storesund J.E."/>
            <person name="Kallscheuer N."/>
            <person name="Luecker S."/>
            <person name="Lage O.M."/>
            <person name="Pohl T."/>
            <person name="Merkel B.J."/>
            <person name="Hornburger P."/>
            <person name="Mueller R.-W."/>
            <person name="Bruemmer F."/>
            <person name="Labrenz M."/>
            <person name="Spormann A.M."/>
            <person name="Op den Camp H."/>
            <person name="Overmann J."/>
            <person name="Amann R."/>
            <person name="Jetten M.S.M."/>
            <person name="Mascher T."/>
            <person name="Medema M.H."/>
            <person name="Devos D.P."/>
            <person name="Kaster A.-K."/>
            <person name="Ovreas L."/>
            <person name="Rohde M."/>
            <person name="Galperin M.Y."/>
            <person name="Jogler C."/>
        </authorList>
    </citation>
    <scope>NUCLEOTIDE SEQUENCE [LARGE SCALE GENOMIC DNA]</scope>
    <source>
        <strain evidence="2 3">Pla163</strain>
    </source>
</reference>
<evidence type="ECO:0000313" key="2">
    <source>
        <dbReference type="EMBL" id="QDU84822.1"/>
    </source>
</evidence>
<keyword evidence="1" id="KW-0812">Transmembrane</keyword>
<accession>A0A518D022</accession>
<keyword evidence="3" id="KW-1185">Reference proteome</keyword>
<gene>
    <name evidence="2" type="ORF">Pla163_19380</name>
</gene>
<keyword evidence="1" id="KW-0472">Membrane</keyword>
<name>A0A518D022_9BACT</name>
<dbReference type="RefSeq" id="WP_145187046.1">
    <property type="nucleotide sequence ID" value="NZ_CP036290.1"/>
</dbReference>
<dbReference type="AlphaFoldDB" id="A0A518D022"/>
<keyword evidence="1" id="KW-1133">Transmembrane helix</keyword>
<organism evidence="2 3">
    <name type="scientific">Rohdeia mirabilis</name>
    <dbReference type="NCBI Taxonomy" id="2528008"/>
    <lineage>
        <taxon>Bacteria</taxon>
        <taxon>Pseudomonadati</taxon>
        <taxon>Planctomycetota</taxon>
        <taxon>Planctomycetia</taxon>
        <taxon>Planctomycetia incertae sedis</taxon>
        <taxon>Rohdeia</taxon>
    </lineage>
</organism>
<feature type="transmembrane region" description="Helical" evidence="1">
    <location>
        <begin position="12"/>
        <end position="29"/>
    </location>
</feature>
<evidence type="ECO:0000256" key="1">
    <source>
        <dbReference type="SAM" id="Phobius"/>
    </source>
</evidence>
<protein>
    <submittedName>
        <fullName evidence="2">Uncharacterized protein</fullName>
    </submittedName>
</protein>
<dbReference type="Proteomes" id="UP000319342">
    <property type="component" value="Chromosome"/>
</dbReference>
<proteinExistence type="predicted"/>